<dbReference type="GO" id="GO:0005509">
    <property type="term" value="F:calcium ion binding"/>
    <property type="evidence" value="ECO:0007669"/>
    <property type="project" value="InterPro"/>
</dbReference>
<dbReference type="Pfam" id="PF00353">
    <property type="entry name" value="HemolysinCabind"/>
    <property type="match status" value="2"/>
</dbReference>
<evidence type="ECO:0008006" key="5">
    <source>
        <dbReference type="Google" id="ProtNLM"/>
    </source>
</evidence>
<evidence type="ECO:0000256" key="1">
    <source>
        <dbReference type="ARBA" id="ARBA00004613"/>
    </source>
</evidence>
<dbReference type="RefSeq" id="WP_189412503.1">
    <property type="nucleotide sequence ID" value="NZ_BMYJ01000010.1"/>
</dbReference>
<keyword evidence="4" id="KW-1185">Reference proteome</keyword>
<dbReference type="InterPro" id="IPR018511">
    <property type="entry name" value="Hemolysin-typ_Ca-bd_CS"/>
</dbReference>
<evidence type="ECO:0000256" key="2">
    <source>
        <dbReference type="ARBA" id="ARBA00022525"/>
    </source>
</evidence>
<reference evidence="3" key="2">
    <citation type="submission" date="2020-09" db="EMBL/GenBank/DDBJ databases">
        <authorList>
            <person name="Sun Q."/>
            <person name="Kim S."/>
        </authorList>
    </citation>
    <scope>NUCLEOTIDE SEQUENCE</scope>
    <source>
        <strain evidence="3">KCTC 23310</strain>
    </source>
</reference>
<dbReference type="SUPFAM" id="SSF51120">
    <property type="entry name" value="beta-Roll"/>
    <property type="match status" value="1"/>
</dbReference>
<dbReference type="InterPro" id="IPR011049">
    <property type="entry name" value="Serralysin-like_metalloprot_C"/>
</dbReference>
<dbReference type="Gene3D" id="3.30.1500.10">
    <property type="entry name" value="Haem-binding HasA"/>
    <property type="match status" value="1"/>
</dbReference>
<dbReference type="GO" id="GO:0005576">
    <property type="term" value="C:extracellular region"/>
    <property type="evidence" value="ECO:0007669"/>
    <property type="project" value="UniProtKB-SubCell"/>
</dbReference>
<name>A0A918WNR4_9RHOB</name>
<gene>
    <name evidence="3" type="ORF">GCM10007315_29550</name>
</gene>
<dbReference type="PANTHER" id="PTHR38340:SF1">
    <property type="entry name" value="S-LAYER PROTEIN"/>
    <property type="match status" value="1"/>
</dbReference>
<dbReference type="PANTHER" id="PTHR38340">
    <property type="entry name" value="S-LAYER PROTEIN"/>
    <property type="match status" value="1"/>
</dbReference>
<dbReference type="InterPro" id="IPR036912">
    <property type="entry name" value="HasA_haem-bd_sf"/>
</dbReference>
<dbReference type="AlphaFoldDB" id="A0A918WNR4"/>
<dbReference type="PROSITE" id="PS00330">
    <property type="entry name" value="HEMOLYSIN_CALCIUM"/>
    <property type="match status" value="2"/>
</dbReference>
<comment type="caution">
    <text evidence="3">The sequence shown here is derived from an EMBL/GenBank/DDBJ whole genome shotgun (WGS) entry which is preliminary data.</text>
</comment>
<dbReference type="Proteomes" id="UP000638981">
    <property type="component" value="Unassembled WGS sequence"/>
</dbReference>
<dbReference type="InterPro" id="IPR050557">
    <property type="entry name" value="RTX_toxin/Mannuronan_C5-epim"/>
</dbReference>
<protein>
    <recommendedName>
        <fullName evidence="5">Peptidase M10 serralysin C-terminal domain-containing protein</fullName>
    </recommendedName>
</protein>
<accession>A0A918WNR4</accession>
<evidence type="ECO:0000313" key="4">
    <source>
        <dbReference type="Proteomes" id="UP000638981"/>
    </source>
</evidence>
<dbReference type="EMBL" id="BMYJ01000010">
    <property type="protein sequence ID" value="GHC63390.1"/>
    <property type="molecule type" value="Genomic_DNA"/>
</dbReference>
<sequence>MAIKITLTANAETGAGVDFNADFAAFFKDFEPYGFPLMLNPAGSDQTTQIVHLDTPVNGQEANTKALVLNGANFTYTFSNHSVSGRIDSLQLVTLGGAWNPNTNDVRYENGLLSPNTTGMISFSGLNITNPVGVKGRVHEIVKEFMGGGPDGNKAGSAAITKEIWAKAHNVIGSTGDDRYLGSKFGDVVKGNGGGDHLNGRVGNDTITGGAGDDRLLGGAGADRLVAGAGDDILTGGKGADRFVFATMDDDAAHRITDFKPGQKDKIDLRAVDANTLKTGDQAFAFKGQAAFSGSAGELVFAKSGTSLILQGDIDGDGLADFSITLNNLATLRAADLFL</sequence>
<organism evidence="3 4">
    <name type="scientific">Neogemmobacter tilapiae</name>
    <dbReference type="NCBI Taxonomy" id="875041"/>
    <lineage>
        <taxon>Bacteria</taxon>
        <taxon>Pseudomonadati</taxon>
        <taxon>Pseudomonadota</taxon>
        <taxon>Alphaproteobacteria</taxon>
        <taxon>Rhodobacterales</taxon>
        <taxon>Paracoccaceae</taxon>
        <taxon>Neogemmobacter</taxon>
    </lineage>
</organism>
<comment type="subcellular location">
    <subcellularLocation>
        <location evidence="1">Secreted</location>
    </subcellularLocation>
</comment>
<dbReference type="SUPFAM" id="SSF54621">
    <property type="entry name" value="Heme-binding protein A (HasA)"/>
    <property type="match status" value="1"/>
</dbReference>
<dbReference type="Gene3D" id="2.150.10.10">
    <property type="entry name" value="Serralysin-like metalloprotease, C-terminal"/>
    <property type="match status" value="1"/>
</dbReference>
<keyword evidence="2" id="KW-0964">Secreted</keyword>
<dbReference type="PRINTS" id="PR00313">
    <property type="entry name" value="CABNDNGRPT"/>
</dbReference>
<dbReference type="InterPro" id="IPR001343">
    <property type="entry name" value="Hemolysn_Ca-bd"/>
</dbReference>
<evidence type="ECO:0000313" key="3">
    <source>
        <dbReference type="EMBL" id="GHC63390.1"/>
    </source>
</evidence>
<proteinExistence type="predicted"/>
<reference evidence="3" key="1">
    <citation type="journal article" date="2014" name="Int. J. Syst. Evol. Microbiol.">
        <title>Complete genome sequence of Corynebacterium casei LMG S-19264T (=DSM 44701T), isolated from a smear-ripened cheese.</title>
        <authorList>
            <consortium name="US DOE Joint Genome Institute (JGI-PGF)"/>
            <person name="Walter F."/>
            <person name="Albersmeier A."/>
            <person name="Kalinowski J."/>
            <person name="Ruckert C."/>
        </authorList>
    </citation>
    <scope>NUCLEOTIDE SEQUENCE</scope>
    <source>
        <strain evidence="3">KCTC 23310</strain>
    </source>
</reference>